<keyword evidence="5" id="KW-1185">Reference proteome</keyword>
<accession>A0ABM3LJB7</accession>
<dbReference type="Pfam" id="PF00795">
    <property type="entry name" value="CN_hydrolase"/>
    <property type="match status" value="1"/>
</dbReference>
<evidence type="ECO:0000256" key="3">
    <source>
        <dbReference type="SAM" id="SignalP"/>
    </source>
</evidence>
<feature type="domain" description="CN hydrolase" evidence="4">
    <location>
        <begin position="26"/>
        <end position="287"/>
    </location>
</feature>
<dbReference type="Proteomes" id="UP001652582">
    <property type="component" value="Chromosome 8"/>
</dbReference>
<sequence length="519" mass="58581">MNISLFILLCLVQFSVQKSTPADDSYIAAVVEYQVQSDEAAILQNYLRLIEDAGKQNADIIVFPEMTLTRGKSVVVPIYGLLKEHPIPASNPELFDEILVSISASAIKSQIYVVINVQELMDCRNAGSPGETCPEQKQYRFNTNVVFNRNGAVIDRYRKINLFGELSKTPALVPDLGMFTTDFGVTFGHFICFDLMFQVPAIQVVQKYNITDVIFPTMWFSEMPYLTAVEIQQAYAHTMNVNFLTAGANNVKVGSTGSGIFSGKAGALVSLMTGVPITKLLFAKVPKVPGQVTGTYPGPIYDDPVDQDNLFLKTDPSLLSHVSRLLKTGFEEFTLVDKDVYCQFRVRLSERNGEMAPFYRAFAHDSFNVYARRQMGTAGCSIVSCKNEDLNSCYYRFNHSEVYTEIEELEIKMTSRRVHYNTSLKCDDIEYYPMSFTNNKFPLNPQNYTFENENRNFDELVNNEIMKRNGQQCMMFKLNTPQTDLLSFGIFGRIYSKDGTKLITESTEHADIDNLLGIN</sequence>
<evidence type="ECO:0000259" key="4">
    <source>
        <dbReference type="PROSITE" id="PS50263"/>
    </source>
</evidence>
<feature type="chain" id="PRO_5046451712" evidence="3">
    <location>
        <begin position="18"/>
        <end position="519"/>
    </location>
</feature>
<dbReference type="PROSITE" id="PS50263">
    <property type="entry name" value="CN_HYDROLASE"/>
    <property type="match status" value="1"/>
</dbReference>
<dbReference type="Gene3D" id="3.60.110.10">
    <property type="entry name" value="Carbon-nitrogen hydrolase"/>
    <property type="match status" value="1"/>
</dbReference>
<dbReference type="InterPro" id="IPR040154">
    <property type="entry name" value="Biotinidase/VNN"/>
</dbReference>
<comment type="similarity">
    <text evidence="1">Belongs to the carbon-nitrogen hydrolase superfamily. BTD/VNN family.</text>
</comment>
<feature type="signal peptide" evidence="3">
    <location>
        <begin position="1"/>
        <end position="17"/>
    </location>
</feature>
<dbReference type="InterPro" id="IPR036526">
    <property type="entry name" value="C-N_Hydrolase_sf"/>
</dbReference>
<dbReference type="PANTHER" id="PTHR10609">
    <property type="entry name" value="BIOTINIDASE-RELATED"/>
    <property type="match status" value="1"/>
</dbReference>
<dbReference type="Pfam" id="PF19018">
    <property type="entry name" value="Vanin_C"/>
    <property type="match status" value="1"/>
</dbReference>
<evidence type="ECO:0000313" key="6">
    <source>
        <dbReference type="RefSeq" id="XP_052739170.1"/>
    </source>
</evidence>
<keyword evidence="3" id="KW-0732">Signal</keyword>
<name>A0ABM3LJB7_BICAN</name>
<dbReference type="InterPro" id="IPR003010">
    <property type="entry name" value="C-N_Hydrolase"/>
</dbReference>
<protein>
    <submittedName>
        <fullName evidence="6">Vanin-like protein 1</fullName>
    </submittedName>
</protein>
<gene>
    <name evidence="6" type="primary">LOC112056731</name>
</gene>
<reference evidence="6" key="1">
    <citation type="submission" date="2025-08" db="UniProtKB">
        <authorList>
            <consortium name="RefSeq"/>
        </authorList>
    </citation>
    <scope>IDENTIFICATION</scope>
</reference>
<keyword evidence="2" id="KW-0378">Hydrolase</keyword>
<proteinExistence type="inferred from homology"/>
<dbReference type="PANTHER" id="PTHR10609:SF14">
    <property type="entry name" value="BIOTINIDASE"/>
    <property type="match status" value="1"/>
</dbReference>
<evidence type="ECO:0000256" key="1">
    <source>
        <dbReference type="ARBA" id="ARBA00008225"/>
    </source>
</evidence>
<organism evidence="5 6">
    <name type="scientific">Bicyclus anynana</name>
    <name type="common">Squinting bush brown butterfly</name>
    <dbReference type="NCBI Taxonomy" id="110368"/>
    <lineage>
        <taxon>Eukaryota</taxon>
        <taxon>Metazoa</taxon>
        <taxon>Ecdysozoa</taxon>
        <taxon>Arthropoda</taxon>
        <taxon>Hexapoda</taxon>
        <taxon>Insecta</taxon>
        <taxon>Pterygota</taxon>
        <taxon>Neoptera</taxon>
        <taxon>Endopterygota</taxon>
        <taxon>Lepidoptera</taxon>
        <taxon>Glossata</taxon>
        <taxon>Ditrysia</taxon>
        <taxon>Papilionoidea</taxon>
        <taxon>Nymphalidae</taxon>
        <taxon>Satyrinae</taxon>
        <taxon>Satyrini</taxon>
        <taxon>Mycalesina</taxon>
        <taxon>Bicyclus</taxon>
    </lineage>
</organism>
<evidence type="ECO:0000256" key="2">
    <source>
        <dbReference type="ARBA" id="ARBA00022801"/>
    </source>
</evidence>
<dbReference type="SUPFAM" id="SSF56317">
    <property type="entry name" value="Carbon-nitrogen hydrolase"/>
    <property type="match status" value="1"/>
</dbReference>
<dbReference type="GeneID" id="112056731"/>
<dbReference type="RefSeq" id="XP_052739170.1">
    <property type="nucleotide sequence ID" value="XM_052883210.1"/>
</dbReference>
<dbReference type="InterPro" id="IPR043957">
    <property type="entry name" value="Vanin_C"/>
</dbReference>
<evidence type="ECO:0000313" key="5">
    <source>
        <dbReference type="Proteomes" id="UP001652582"/>
    </source>
</evidence>